<evidence type="ECO:0000256" key="4">
    <source>
        <dbReference type="ARBA" id="ARBA00022679"/>
    </source>
</evidence>
<dbReference type="Pfam" id="PF02424">
    <property type="entry name" value="ApbE"/>
    <property type="match status" value="1"/>
</dbReference>
<feature type="binding site" evidence="11">
    <location>
        <position position="142"/>
    </location>
    <ligand>
        <name>Mg(2+)</name>
        <dbReference type="ChEBI" id="CHEBI:18420"/>
    </ligand>
</feature>
<dbReference type="PANTHER" id="PTHR30040">
    <property type="entry name" value="THIAMINE BIOSYNTHESIS LIPOPROTEIN APBE"/>
    <property type="match status" value="1"/>
</dbReference>
<evidence type="ECO:0000313" key="12">
    <source>
        <dbReference type="EMBL" id="KIC94921.1"/>
    </source>
</evidence>
<gene>
    <name evidence="12" type="ORF">OI18_08435</name>
</gene>
<evidence type="ECO:0000256" key="2">
    <source>
        <dbReference type="ARBA" id="ARBA00016337"/>
    </source>
</evidence>
<organism evidence="12 13">
    <name type="scientific">Flavihumibacter solisilvae</name>
    <dbReference type="NCBI Taxonomy" id="1349421"/>
    <lineage>
        <taxon>Bacteria</taxon>
        <taxon>Pseudomonadati</taxon>
        <taxon>Bacteroidota</taxon>
        <taxon>Chitinophagia</taxon>
        <taxon>Chitinophagales</taxon>
        <taxon>Chitinophagaceae</taxon>
        <taxon>Flavihumibacter</taxon>
    </lineage>
</organism>
<dbReference type="Proteomes" id="UP000031408">
    <property type="component" value="Unassembled WGS sequence"/>
</dbReference>
<dbReference type="STRING" id="1349421.OI18_08435"/>
<evidence type="ECO:0000256" key="3">
    <source>
        <dbReference type="ARBA" id="ARBA00022630"/>
    </source>
</evidence>
<dbReference type="InterPro" id="IPR003374">
    <property type="entry name" value="ApbE-like_sf"/>
</dbReference>
<keyword evidence="6 10" id="KW-0274">FAD</keyword>
<reference evidence="12 13" key="1">
    <citation type="submission" date="2014-11" db="EMBL/GenBank/DDBJ databases">
        <title>Genome sequence of Flavihumibacter solisilvae 3-3.</title>
        <authorList>
            <person name="Zhou G."/>
            <person name="Li M."/>
            <person name="Wang G."/>
        </authorList>
    </citation>
    <scope>NUCLEOTIDE SEQUENCE [LARGE SCALE GENOMIC DNA]</scope>
    <source>
        <strain evidence="12 13">3-3</strain>
    </source>
</reference>
<keyword evidence="3 10" id="KW-0285">Flavoprotein</keyword>
<evidence type="ECO:0000256" key="1">
    <source>
        <dbReference type="ARBA" id="ARBA00011955"/>
    </source>
</evidence>
<dbReference type="EMBL" id="JSVC01000009">
    <property type="protein sequence ID" value="KIC94921.1"/>
    <property type="molecule type" value="Genomic_DNA"/>
</dbReference>
<accession>A0A0C1L5W3</accession>
<evidence type="ECO:0000313" key="13">
    <source>
        <dbReference type="Proteomes" id="UP000031408"/>
    </source>
</evidence>
<keyword evidence="7 10" id="KW-0460">Magnesium</keyword>
<keyword evidence="5 10" id="KW-0479">Metal-binding</keyword>
<comment type="cofactor">
    <cofactor evidence="11">
        <name>Mg(2+)</name>
        <dbReference type="ChEBI" id="CHEBI:18420"/>
    </cofactor>
    <cofactor evidence="11">
        <name>Mn(2+)</name>
        <dbReference type="ChEBI" id="CHEBI:29035"/>
    </cofactor>
    <text evidence="11">Magnesium. Can also use manganese.</text>
</comment>
<dbReference type="PIRSF" id="PIRSF006268">
    <property type="entry name" value="ApbE"/>
    <property type="match status" value="1"/>
</dbReference>
<evidence type="ECO:0000256" key="5">
    <source>
        <dbReference type="ARBA" id="ARBA00022723"/>
    </source>
</evidence>
<keyword evidence="13" id="KW-1185">Reference proteome</keyword>
<proteinExistence type="inferred from homology"/>
<comment type="caution">
    <text evidence="12">The sequence shown here is derived from an EMBL/GenBank/DDBJ whole genome shotgun (WGS) entry which is preliminary data.</text>
</comment>
<dbReference type="RefSeq" id="WP_039138951.1">
    <property type="nucleotide sequence ID" value="NZ_JSVC01000009.1"/>
</dbReference>
<evidence type="ECO:0000256" key="8">
    <source>
        <dbReference type="ARBA" id="ARBA00031306"/>
    </source>
</evidence>
<dbReference type="PANTHER" id="PTHR30040:SF2">
    <property type="entry name" value="FAD:PROTEIN FMN TRANSFERASE"/>
    <property type="match status" value="1"/>
</dbReference>
<comment type="similarity">
    <text evidence="10">Belongs to the ApbE family.</text>
</comment>
<dbReference type="InterPro" id="IPR024932">
    <property type="entry name" value="ApbE"/>
</dbReference>
<evidence type="ECO:0000256" key="6">
    <source>
        <dbReference type="ARBA" id="ARBA00022827"/>
    </source>
</evidence>
<comment type="catalytic activity">
    <reaction evidence="9 10">
        <text>L-threonyl-[protein] + FAD = FMN-L-threonyl-[protein] + AMP + H(+)</text>
        <dbReference type="Rhea" id="RHEA:36847"/>
        <dbReference type="Rhea" id="RHEA-COMP:11060"/>
        <dbReference type="Rhea" id="RHEA-COMP:11061"/>
        <dbReference type="ChEBI" id="CHEBI:15378"/>
        <dbReference type="ChEBI" id="CHEBI:30013"/>
        <dbReference type="ChEBI" id="CHEBI:57692"/>
        <dbReference type="ChEBI" id="CHEBI:74257"/>
        <dbReference type="ChEBI" id="CHEBI:456215"/>
        <dbReference type="EC" id="2.7.1.180"/>
    </reaction>
</comment>
<evidence type="ECO:0000256" key="11">
    <source>
        <dbReference type="PIRSR" id="PIRSR006268-2"/>
    </source>
</evidence>
<dbReference type="EC" id="2.7.1.180" evidence="1 10"/>
<keyword evidence="4 10" id="KW-0808">Transferase</keyword>
<evidence type="ECO:0000256" key="9">
    <source>
        <dbReference type="ARBA" id="ARBA00048540"/>
    </source>
</evidence>
<protein>
    <recommendedName>
        <fullName evidence="2 10">FAD:protein FMN transferase</fullName>
        <ecNumber evidence="1 10">2.7.1.180</ecNumber>
    </recommendedName>
    <alternativeName>
        <fullName evidence="8 10">Flavin transferase</fullName>
    </alternativeName>
</protein>
<dbReference type="SUPFAM" id="SSF143631">
    <property type="entry name" value="ApbE-like"/>
    <property type="match status" value="1"/>
</dbReference>
<dbReference type="GO" id="GO:0016740">
    <property type="term" value="F:transferase activity"/>
    <property type="evidence" value="ECO:0007669"/>
    <property type="project" value="UniProtKB-UniRule"/>
</dbReference>
<feature type="binding site" evidence="11">
    <location>
        <position position="255"/>
    </location>
    <ligand>
        <name>Mg(2+)</name>
        <dbReference type="ChEBI" id="CHEBI:18420"/>
    </ligand>
</feature>
<dbReference type="OrthoDB" id="9778595at2"/>
<name>A0A0C1L5W3_9BACT</name>
<evidence type="ECO:0000256" key="10">
    <source>
        <dbReference type="PIRNR" id="PIRNR006268"/>
    </source>
</evidence>
<dbReference type="GO" id="GO:0046872">
    <property type="term" value="F:metal ion binding"/>
    <property type="evidence" value="ECO:0007669"/>
    <property type="project" value="UniProtKB-UniRule"/>
</dbReference>
<dbReference type="AlphaFoldDB" id="A0A0C1L5W3"/>
<sequence length="307" mass="33922">MGSPFGITMYARDSLQAATISQRCFSLVDSLVLIFSDYIDSSEVNRLCATAGKPGQYFIVSPALFELLEISLQAYRLSERSFDITLGPLSRLWRRARKEKQWPADSTVTAKLQLIGSDKIVLDARTRKVVLLEEYMQLDFGGIAQGYIADQVIRLISSAGITGALVDVSGDIICIGTPPGAAGWNIGINVPDNGEQLLTKTLHIQNKAVTTSGNIYQYMVHDGKKYSHVIDPRTGYGLTSSRNVTVIANDCTTADWLTKACSIMPLKKARKLSKRLQAGFLIAELENGKLKTYSNRLFRNYWKQSAP</sequence>
<evidence type="ECO:0000256" key="7">
    <source>
        <dbReference type="ARBA" id="ARBA00022842"/>
    </source>
</evidence>
<dbReference type="Gene3D" id="3.10.520.10">
    <property type="entry name" value="ApbE-like domains"/>
    <property type="match status" value="1"/>
</dbReference>